<feature type="non-terminal residue" evidence="2">
    <location>
        <position position="377"/>
    </location>
</feature>
<feature type="compositionally biased region" description="Low complexity" evidence="1">
    <location>
        <begin position="97"/>
        <end position="114"/>
    </location>
</feature>
<feature type="compositionally biased region" description="Low complexity" evidence="1">
    <location>
        <begin position="59"/>
        <end position="74"/>
    </location>
</feature>
<feature type="compositionally biased region" description="Low complexity" evidence="1">
    <location>
        <begin position="152"/>
        <end position="168"/>
    </location>
</feature>
<feature type="compositionally biased region" description="Polar residues" evidence="1">
    <location>
        <begin position="366"/>
        <end position="377"/>
    </location>
</feature>
<dbReference type="VEuPathDB" id="ToxoDB:CSUI_010464"/>
<organism evidence="2 3">
    <name type="scientific">Cystoisospora suis</name>
    <dbReference type="NCBI Taxonomy" id="483139"/>
    <lineage>
        <taxon>Eukaryota</taxon>
        <taxon>Sar</taxon>
        <taxon>Alveolata</taxon>
        <taxon>Apicomplexa</taxon>
        <taxon>Conoidasida</taxon>
        <taxon>Coccidia</taxon>
        <taxon>Eucoccidiorida</taxon>
        <taxon>Eimeriorina</taxon>
        <taxon>Sarcocystidae</taxon>
        <taxon>Cystoisospora</taxon>
    </lineage>
</organism>
<feature type="compositionally biased region" description="Gly residues" evidence="1">
    <location>
        <begin position="256"/>
        <end position="270"/>
    </location>
</feature>
<feature type="region of interest" description="Disordered" evidence="1">
    <location>
        <begin position="1"/>
        <end position="377"/>
    </location>
</feature>
<proteinExistence type="predicted"/>
<protein>
    <submittedName>
        <fullName evidence="2">Uncharacterized protein</fullName>
    </submittedName>
</protein>
<evidence type="ECO:0000313" key="2">
    <source>
        <dbReference type="EMBL" id="PHJ15725.1"/>
    </source>
</evidence>
<keyword evidence="3" id="KW-1185">Reference proteome</keyword>
<feature type="compositionally biased region" description="Basic and acidic residues" evidence="1">
    <location>
        <begin position="138"/>
        <end position="147"/>
    </location>
</feature>
<dbReference type="EMBL" id="MIGC01007497">
    <property type="protein sequence ID" value="PHJ15725.1"/>
    <property type="molecule type" value="Genomic_DNA"/>
</dbReference>
<evidence type="ECO:0000256" key="1">
    <source>
        <dbReference type="SAM" id="MobiDB-lite"/>
    </source>
</evidence>
<feature type="compositionally biased region" description="Basic and acidic residues" evidence="1">
    <location>
        <begin position="218"/>
        <end position="227"/>
    </location>
</feature>
<dbReference type="RefSeq" id="XP_067917457.1">
    <property type="nucleotide sequence ID" value="XM_068070567.1"/>
</dbReference>
<feature type="compositionally biased region" description="Gly residues" evidence="1">
    <location>
        <begin position="346"/>
        <end position="361"/>
    </location>
</feature>
<feature type="compositionally biased region" description="Polar residues" evidence="1">
    <location>
        <begin position="299"/>
        <end position="315"/>
    </location>
</feature>
<comment type="caution">
    <text evidence="2">The sequence shown here is derived from an EMBL/GenBank/DDBJ whole genome shotgun (WGS) entry which is preliminary data.</text>
</comment>
<accession>A0A2C6KGV8</accession>
<gene>
    <name evidence="2" type="ORF">CSUI_010464</name>
</gene>
<reference evidence="2 3" key="1">
    <citation type="journal article" date="2017" name="Int. J. Parasitol.">
        <title>The genome of the protozoan parasite Cystoisospora suis and a reverse vaccinology approach to identify vaccine candidates.</title>
        <authorList>
            <person name="Palmieri N."/>
            <person name="Shrestha A."/>
            <person name="Ruttkowski B."/>
            <person name="Beck T."/>
            <person name="Vogl C."/>
            <person name="Tomley F."/>
            <person name="Blake D.P."/>
            <person name="Joachim A."/>
        </authorList>
    </citation>
    <scope>NUCLEOTIDE SEQUENCE [LARGE SCALE GENOMIC DNA]</scope>
    <source>
        <strain evidence="2 3">Wien I</strain>
    </source>
</reference>
<dbReference type="Proteomes" id="UP000221165">
    <property type="component" value="Unassembled WGS sequence"/>
</dbReference>
<feature type="compositionally biased region" description="Low complexity" evidence="1">
    <location>
        <begin position="1"/>
        <end position="14"/>
    </location>
</feature>
<feature type="compositionally biased region" description="Basic and acidic residues" evidence="1">
    <location>
        <begin position="184"/>
        <end position="194"/>
    </location>
</feature>
<name>A0A2C6KGV8_9APIC</name>
<dbReference type="AlphaFoldDB" id="A0A2C6KGV8"/>
<sequence length="377" mass="37387">MAAPAESGEPSEAPEATHADTRSEATGSETNRRSGDTAQQSVPLHEGKKEQEHLSSKESSPAAGAASNAGKTPAIASVDVPTTRNYSEDAGVKERVQAPSPAQASSSSTVMASSEPTALDRDSVDGVRVMGKVPAASHENEAEKERLSSILSPTSAVTAPPAPSDSAAGVQVKNVGDATGGGPTKREGSGEKAEGPLPELPAPGLPGEETQELGVRGEAARAEHDPFARNSKTNENPLVTKEEESKQQTGPLSSGEGPGAVVGSGGGSGPSLGHQDKADGPGSIGSDPAPAPGGLQKPNDGTDSSTPESGQTVPSGPQDGGGHAENLDPNKPQGESGNQGEPPQPQGGGGGSGSSGTGQGDAHGQNDPNSESQQGNE</sequence>
<dbReference type="GeneID" id="94433778"/>
<evidence type="ECO:0000313" key="3">
    <source>
        <dbReference type="Proteomes" id="UP000221165"/>
    </source>
</evidence>
<feature type="compositionally biased region" description="Basic and acidic residues" evidence="1">
    <location>
        <begin position="86"/>
        <end position="96"/>
    </location>
</feature>
<feature type="compositionally biased region" description="Basic and acidic residues" evidence="1">
    <location>
        <begin position="45"/>
        <end position="56"/>
    </location>
</feature>
<feature type="compositionally biased region" description="Low complexity" evidence="1">
    <location>
        <begin position="332"/>
        <end position="341"/>
    </location>
</feature>